<dbReference type="SMART" id="SM00332">
    <property type="entry name" value="PP2Cc"/>
    <property type="match status" value="1"/>
</dbReference>
<accession>A0A328TUY5</accession>
<gene>
    <name evidence="4" type="primary">spoIIE</name>
    <name evidence="4" type="ORF">DL346_27910</name>
</gene>
<proteinExistence type="predicted"/>
<dbReference type="SUPFAM" id="SSF81606">
    <property type="entry name" value="PP2C-like"/>
    <property type="match status" value="1"/>
</dbReference>
<evidence type="ECO:0000256" key="2">
    <source>
        <dbReference type="SAM" id="Phobius"/>
    </source>
</evidence>
<feature type="transmembrane region" description="Helical" evidence="2">
    <location>
        <begin position="227"/>
        <end position="252"/>
    </location>
</feature>
<dbReference type="InterPro" id="IPR045768">
    <property type="entry name" value="SpoIIE_N"/>
</dbReference>
<dbReference type="SMART" id="SM00331">
    <property type="entry name" value="PP2C_SIG"/>
    <property type="match status" value="1"/>
</dbReference>
<evidence type="ECO:0000313" key="5">
    <source>
        <dbReference type="Proteomes" id="UP000249260"/>
    </source>
</evidence>
<feature type="transmembrane region" description="Helical" evidence="2">
    <location>
        <begin position="282"/>
        <end position="298"/>
    </location>
</feature>
<sequence length="832" mass="91684">MVDKPKVVMFPGVRKTSFVRTALKKGMERTGMLRLAGMLASRKWTFALMAVGFLLGRAVILESLTPFAVAYFTVIFFLRRDLLLPVAAAIIGGSWLAVQPEPMWIAMELAVIYLMLRGLEAYERAELSYAPLLVFLSTMLVRLFGVVTADTLGWYELMMVGVEASLGFVLTLVFVQAIPVLTLTKKSSALKNEEIICLMIMLASIMTGAVGWTVYGLSIEHILSRFMLLLFALVGGAPLGASVGVVAGLILSLADTNAIVQMSLLAFAGLLAGLLREGGKMAVAFGMLLGSSILSVYVGNQADVMASTWESVAAATLLILTPRSMIRMISKYVPGTQEHVKSQHEYAKRVRDVTAQRVSQFSEVFRQLSRSFGQFGGATDEKEKQDEAAGHFMNAAAEQTCSTCHKKDLCWEGRFYETYKMMTNMMTTVTEGRRLGPKEVPKEWSVHCSRPHQVLGVMQQQYELYQHDQYWRKQLNDSRQLVAEQLSGVSQVMEDLAREIQREGQQLHLQEEQIREALEGLGLSIQGIEIINLEEGNVEIEVYHTFGRGYDECRKIIAPLLSDILGEPIAVMSEKFPEKNGGAAHVIFGTAKAYEVETGVAGLAKGGDLLSGDSFSTVELGNGKFAVAISDGMGNGERAKQESSTALTILQQLLQSGMDEKLAIKSVNSVLLLRSSDEVFATVDVALIDMYSAKTTFLKIGSTPSFIKRGNEVIPISANNLPVGILQDIDIDLIRIQLQPGDTLIMMTDGIYDAPGHAVNKELWMKRVIQEIRSNEPQEIADALLDTVVRYHKGDIVDDMTVVVARVDKHQPEWATFRWPGTAKVERPRTVS</sequence>
<feature type="domain" description="PPM-type phosphatase" evidence="3">
    <location>
        <begin position="597"/>
        <end position="807"/>
    </location>
</feature>
<dbReference type="PROSITE" id="PS51746">
    <property type="entry name" value="PPM_2"/>
    <property type="match status" value="1"/>
</dbReference>
<dbReference type="PANTHER" id="PTHR43156">
    <property type="entry name" value="STAGE II SPORULATION PROTEIN E-RELATED"/>
    <property type="match status" value="1"/>
</dbReference>
<protein>
    <submittedName>
        <fullName evidence="4">Stage II sporulation protein E</fullName>
        <ecNumber evidence="4">3.1.3.16</ecNumber>
    </submittedName>
</protein>
<dbReference type="GO" id="GO:0004722">
    <property type="term" value="F:protein serine/threonine phosphatase activity"/>
    <property type="evidence" value="ECO:0007669"/>
    <property type="project" value="UniProtKB-EC"/>
</dbReference>
<comment type="caution">
    <text evidence="4">The sequence shown here is derived from an EMBL/GenBank/DDBJ whole genome shotgun (WGS) entry which is preliminary data.</text>
</comment>
<dbReference type="PANTHER" id="PTHR43156:SF2">
    <property type="entry name" value="STAGE II SPORULATION PROTEIN E"/>
    <property type="match status" value="1"/>
</dbReference>
<organism evidence="4 5">
    <name type="scientific">Paenibacillus montanisoli</name>
    <dbReference type="NCBI Taxonomy" id="2081970"/>
    <lineage>
        <taxon>Bacteria</taxon>
        <taxon>Bacillati</taxon>
        <taxon>Bacillota</taxon>
        <taxon>Bacilli</taxon>
        <taxon>Bacillales</taxon>
        <taxon>Paenibacillaceae</taxon>
        <taxon>Paenibacillus</taxon>
    </lineage>
</organism>
<feature type="transmembrane region" description="Helical" evidence="2">
    <location>
        <begin position="258"/>
        <end position="275"/>
    </location>
</feature>
<keyword evidence="2" id="KW-0472">Membrane</keyword>
<dbReference type="Gene3D" id="3.60.40.10">
    <property type="entry name" value="PPM-type phosphatase domain"/>
    <property type="match status" value="1"/>
</dbReference>
<dbReference type="InterPro" id="IPR036457">
    <property type="entry name" value="PPM-type-like_dom_sf"/>
</dbReference>
<dbReference type="NCBIfam" id="TIGR02865">
    <property type="entry name" value="spore_II_E"/>
    <property type="match status" value="1"/>
</dbReference>
<dbReference type="AlphaFoldDB" id="A0A328TUY5"/>
<dbReference type="RefSeq" id="WP_112885687.1">
    <property type="nucleotide sequence ID" value="NZ_QLUW01000008.1"/>
</dbReference>
<reference evidence="4 5" key="1">
    <citation type="submission" date="2018-06" db="EMBL/GenBank/DDBJ databases">
        <title>Paenibacillus montanisoli sp. nov., isolated from mountain area soil.</title>
        <authorList>
            <person name="Wu M."/>
        </authorList>
    </citation>
    <scope>NUCLEOTIDE SEQUENCE [LARGE SCALE GENOMIC DNA]</scope>
    <source>
        <strain evidence="4 5">RA17</strain>
    </source>
</reference>
<name>A0A328TUY5_9BACL</name>
<dbReference type="EMBL" id="QLUW01000008">
    <property type="protein sequence ID" value="RAP73293.1"/>
    <property type="molecule type" value="Genomic_DNA"/>
</dbReference>
<dbReference type="InterPro" id="IPR052016">
    <property type="entry name" value="Bact_Sigma-Reg"/>
</dbReference>
<feature type="transmembrane region" description="Helical" evidence="2">
    <location>
        <begin position="128"/>
        <end position="147"/>
    </location>
</feature>
<keyword evidence="2" id="KW-1133">Transmembrane helix</keyword>
<keyword evidence="2" id="KW-0812">Transmembrane</keyword>
<dbReference type="Proteomes" id="UP000249260">
    <property type="component" value="Unassembled WGS sequence"/>
</dbReference>
<feature type="transmembrane region" description="Helical" evidence="2">
    <location>
        <begin position="195"/>
        <end position="215"/>
    </location>
</feature>
<dbReference type="InterPro" id="IPR001932">
    <property type="entry name" value="PPM-type_phosphatase-like_dom"/>
</dbReference>
<dbReference type="Pfam" id="PF19732">
    <property type="entry name" value="SpoIIE_N"/>
    <property type="match status" value="1"/>
</dbReference>
<keyword evidence="5" id="KW-1185">Reference proteome</keyword>
<evidence type="ECO:0000313" key="4">
    <source>
        <dbReference type="EMBL" id="RAP73293.1"/>
    </source>
</evidence>
<dbReference type="OrthoDB" id="9763774at2"/>
<feature type="transmembrane region" description="Helical" evidence="2">
    <location>
        <begin position="154"/>
        <end position="175"/>
    </location>
</feature>
<dbReference type="EC" id="3.1.3.16" evidence="4"/>
<dbReference type="Pfam" id="PF07228">
    <property type="entry name" value="SpoIIE"/>
    <property type="match status" value="1"/>
</dbReference>
<dbReference type="InterPro" id="IPR014221">
    <property type="entry name" value="SpoII_E"/>
</dbReference>
<evidence type="ECO:0000259" key="3">
    <source>
        <dbReference type="PROSITE" id="PS51746"/>
    </source>
</evidence>
<evidence type="ECO:0000256" key="1">
    <source>
        <dbReference type="ARBA" id="ARBA00022801"/>
    </source>
</evidence>
<keyword evidence="1 4" id="KW-0378">Hydrolase</keyword>